<comment type="subcellular location">
    <subcellularLocation>
        <location evidence="6">Cell membrane</location>
        <topology evidence="6">Multi-pass membrane protein</topology>
    </subcellularLocation>
    <subcellularLocation>
        <location evidence="1">Membrane</location>
        <topology evidence="1">Multi-pass membrane protein</topology>
    </subcellularLocation>
</comment>
<keyword evidence="2 6" id="KW-0813">Transport</keyword>
<proteinExistence type="inferred from homology"/>
<dbReference type="CDD" id="cd06261">
    <property type="entry name" value="TM_PBP2"/>
    <property type="match status" value="1"/>
</dbReference>
<reference evidence="8 9" key="1">
    <citation type="submission" date="2022-09" db="EMBL/GenBank/DDBJ databases">
        <authorList>
            <person name="Han X.L."/>
            <person name="Wang Q."/>
            <person name="Lu T."/>
        </authorList>
    </citation>
    <scope>NUCLEOTIDE SEQUENCE [LARGE SCALE GENOMIC DNA]</scope>
    <source>
        <strain evidence="8 9">WQ 127069</strain>
    </source>
</reference>
<evidence type="ECO:0000256" key="1">
    <source>
        <dbReference type="ARBA" id="ARBA00004141"/>
    </source>
</evidence>
<keyword evidence="3 6" id="KW-0812">Transmembrane</keyword>
<keyword evidence="9" id="KW-1185">Reference proteome</keyword>
<dbReference type="PROSITE" id="PS50928">
    <property type="entry name" value="ABC_TM1"/>
    <property type="match status" value="1"/>
</dbReference>
<dbReference type="InterPro" id="IPR035906">
    <property type="entry name" value="MetI-like_sf"/>
</dbReference>
<dbReference type="Proteomes" id="UP001652445">
    <property type="component" value="Unassembled WGS sequence"/>
</dbReference>
<evidence type="ECO:0000256" key="5">
    <source>
        <dbReference type="ARBA" id="ARBA00023136"/>
    </source>
</evidence>
<evidence type="ECO:0000313" key="9">
    <source>
        <dbReference type="Proteomes" id="UP001652445"/>
    </source>
</evidence>
<feature type="transmembrane region" description="Helical" evidence="6">
    <location>
        <begin position="76"/>
        <end position="97"/>
    </location>
</feature>
<protein>
    <submittedName>
        <fullName evidence="8">Sugar ABC transporter permease</fullName>
    </submittedName>
</protein>
<evidence type="ECO:0000256" key="2">
    <source>
        <dbReference type="ARBA" id="ARBA00022448"/>
    </source>
</evidence>
<gene>
    <name evidence="8" type="ORF">OB236_02925</name>
</gene>
<evidence type="ECO:0000256" key="6">
    <source>
        <dbReference type="RuleBase" id="RU363032"/>
    </source>
</evidence>
<accession>A0ABT2U8W2</accession>
<sequence>MKALRRFSKNKILYAMLLPGFIYFAVFKYAPMWGVLMAFQDYKPHLGFWRSPWVGLKHFYRFFGEPEFWQLFTNTVVLGVYNIVFFFPLPILFALLLNEVRKAALKRLVQTLLYVPHFVSWVVVVGIYYVLFTTEGGLIHVLIQKLGGQEIQFLMEPGWFRGLVTSQVIWKETGWGTIIFLAALSGVDPALYEASRMDGANRLRQAWHITLPAIRSTIVILLILRLGHFLDSHFSQIFLMLNALNREVGEVYDTYVYTVGLQRGQFSYTTAVNLFKNGVGLILVAAANYLAKKFGEEGVY</sequence>
<feature type="transmembrane region" description="Helical" evidence="6">
    <location>
        <begin position="109"/>
        <end position="131"/>
    </location>
</feature>
<comment type="caution">
    <text evidence="8">The sequence shown here is derived from an EMBL/GenBank/DDBJ whole genome shotgun (WGS) entry which is preliminary data.</text>
</comment>
<name>A0ABT2U8W2_9BACL</name>
<feature type="domain" description="ABC transmembrane type-1" evidence="7">
    <location>
        <begin position="72"/>
        <end position="287"/>
    </location>
</feature>
<dbReference type="RefSeq" id="WP_262682638.1">
    <property type="nucleotide sequence ID" value="NZ_JAOQIO010000007.1"/>
</dbReference>
<organism evidence="8 9">
    <name type="scientific">Paenibacillus baimaensis</name>
    <dbReference type="NCBI Taxonomy" id="2982185"/>
    <lineage>
        <taxon>Bacteria</taxon>
        <taxon>Bacillati</taxon>
        <taxon>Bacillota</taxon>
        <taxon>Bacilli</taxon>
        <taxon>Bacillales</taxon>
        <taxon>Paenibacillaceae</taxon>
        <taxon>Paenibacillus</taxon>
    </lineage>
</organism>
<feature type="transmembrane region" description="Helical" evidence="6">
    <location>
        <begin position="173"/>
        <end position="192"/>
    </location>
</feature>
<feature type="transmembrane region" description="Helical" evidence="6">
    <location>
        <begin position="12"/>
        <end position="30"/>
    </location>
</feature>
<dbReference type="EMBL" id="JAOQIO010000007">
    <property type="protein sequence ID" value="MCU6791075.1"/>
    <property type="molecule type" value="Genomic_DNA"/>
</dbReference>
<keyword evidence="5 6" id="KW-0472">Membrane</keyword>
<dbReference type="PANTHER" id="PTHR43496:SF1">
    <property type="entry name" value="POLYGALACTURONAN_RHAMNOGALACTURONAN TRANSPORT SYSTEM PERMEASE PROTEIN YTEP"/>
    <property type="match status" value="1"/>
</dbReference>
<evidence type="ECO:0000256" key="3">
    <source>
        <dbReference type="ARBA" id="ARBA00022692"/>
    </source>
</evidence>
<feature type="transmembrane region" description="Helical" evidence="6">
    <location>
        <begin position="213"/>
        <end position="230"/>
    </location>
</feature>
<keyword evidence="4 6" id="KW-1133">Transmembrane helix</keyword>
<feature type="transmembrane region" description="Helical" evidence="6">
    <location>
        <begin position="274"/>
        <end position="291"/>
    </location>
</feature>
<dbReference type="InterPro" id="IPR000515">
    <property type="entry name" value="MetI-like"/>
</dbReference>
<comment type="similarity">
    <text evidence="6">Belongs to the binding-protein-dependent transport system permease family.</text>
</comment>
<evidence type="ECO:0000259" key="7">
    <source>
        <dbReference type="PROSITE" id="PS50928"/>
    </source>
</evidence>
<dbReference type="Gene3D" id="1.10.3720.10">
    <property type="entry name" value="MetI-like"/>
    <property type="match status" value="1"/>
</dbReference>
<dbReference type="Pfam" id="PF00528">
    <property type="entry name" value="BPD_transp_1"/>
    <property type="match status" value="1"/>
</dbReference>
<evidence type="ECO:0000256" key="4">
    <source>
        <dbReference type="ARBA" id="ARBA00022989"/>
    </source>
</evidence>
<dbReference type="PANTHER" id="PTHR43496">
    <property type="entry name" value="PROTEIN LPLB"/>
    <property type="match status" value="1"/>
</dbReference>
<evidence type="ECO:0000313" key="8">
    <source>
        <dbReference type="EMBL" id="MCU6791075.1"/>
    </source>
</evidence>
<dbReference type="SUPFAM" id="SSF161098">
    <property type="entry name" value="MetI-like"/>
    <property type="match status" value="1"/>
</dbReference>